<dbReference type="AlphaFoldDB" id="A0A164FEG5"/>
<dbReference type="EMBL" id="LRGB01020376">
    <property type="protein sequence ID" value="KZR97716.1"/>
    <property type="molecule type" value="Genomic_DNA"/>
</dbReference>
<protein>
    <submittedName>
        <fullName evidence="2">Uncharacterized protein</fullName>
    </submittedName>
</protein>
<sequence>MLQYLFKIVPEETIDLLLLHNTSSSSTDAETTELPSSLPTVTPTTALLSASSTGERSHFSLEKIRPLTQVCQNTPIAPRPRKNNRSGSTRILTDTPEKLKIDEENKKKLEKEKRRKKEKNECDEDYENPMPNHTRAGLVKRRKVTNL</sequence>
<evidence type="ECO:0000256" key="1">
    <source>
        <dbReference type="SAM" id="MobiDB-lite"/>
    </source>
</evidence>
<keyword evidence="3" id="KW-1185">Reference proteome</keyword>
<organism evidence="2 3">
    <name type="scientific">Daphnia magna</name>
    <dbReference type="NCBI Taxonomy" id="35525"/>
    <lineage>
        <taxon>Eukaryota</taxon>
        <taxon>Metazoa</taxon>
        <taxon>Ecdysozoa</taxon>
        <taxon>Arthropoda</taxon>
        <taxon>Crustacea</taxon>
        <taxon>Branchiopoda</taxon>
        <taxon>Diplostraca</taxon>
        <taxon>Cladocera</taxon>
        <taxon>Anomopoda</taxon>
        <taxon>Daphniidae</taxon>
        <taxon>Daphnia</taxon>
    </lineage>
</organism>
<accession>A0A164FEG5</accession>
<proteinExistence type="predicted"/>
<comment type="caution">
    <text evidence="2">The sequence shown here is derived from an EMBL/GenBank/DDBJ whole genome shotgun (WGS) entry which is preliminary data.</text>
</comment>
<reference evidence="2 3" key="1">
    <citation type="submission" date="2016-03" db="EMBL/GenBank/DDBJ databases">
        <title>EvidentialGene: Evidence-directed Construction of Genes on Genomes.</title>
        <authorList>
            <person name="Gilbert D.G."/>
            <person name="Choi J.-H."/>
            <person name="Mockaitis K."/>
            <person name="Colbourne J."/>
            <person name="Pfrender M."/>
        </authorList>
    </citation>
    <scope>NUCLEOTIDE SEQUENCE [LARGE SCALE GENOMIC DNA]</scope>
    <source>
        <strain evidence="2 3">Xinb3</strain>
        <tissue evidence="2">Complete organism</tissue>
    </source>
</reference>
<dbReference type="Proteomes" id="UP000076858">
    <property type="component" value="Unassembled WGS sequence"/>
</dbReference>
<feature type="compositionally biased region" description="Basic residues" evidence="1">
    <location>
        <begin position="138"/>
        <end position="147"/>
    </location>
</feature>
<evidence type="ECO:0000313" key="2">
    <source>
        <dbReference type="EMBL" id="KZR97716.1"/>
    </source>
</evidence>
<gene>
    <name evidence="2" type="ORF">APZ42_007255</name>
</gene>
<feature type="region of interest" description="Disordered" evidence="1">
    <location>
        <begin position="70"/>
        <end position="147"/>
    </location>
</feature>
<feature type="compositionally biased region" description="Basic and acidic residues" evidence="1">
    <location>
        <begin position="95"/>
        <end position="112"/>
    </location>
</feature>
<name>A0A164FEG5_9CRUS</name>
<evidence type="ECO:0000313" key="3">
    <source>
        <dbReference type="Proteomes" id="UP000076858"/>
    </source>
</evidence>